<feature type="compositionally biased region" description="Acidic residues" evidence="1">
    <location>
        <begin position="450"/>
        <end position="468"/>
    </location>
</feature>
<organism evidence="2 3">
    <name type="scientific">Perkinsus chesapeaki</name>
    <name type="common">Clam parasite</name>
    <name type="synonym">Perkinsus andrewsi</name>
    <dbReference type="NCBI Taxonomy" id="330153"/>
    <lineage>
        <taxon>Eukaryota</taxon>
        <taxon>Sar</taxon>
        <taxon>Alveolata</taxon>
        <taxon>Perkinsozoa</taxon>
        <taxon>Perkinsea</taxon>
        <taxon>Perkinsida</taxon>
        <taxon>Perkinsidae</taxon>
        <taxon>Perkinsus</taxon>
    </lineage>
</organism>
<feature type="compositionally biased region" description="Basic residues" evidence="1">
    <location>
        <begin position="557"/>
        <end position="568"/>
    </location>
</feature>
<feature type="region of interest" description="Disordered" evidence="1">
    <location>
        <begin position="313"/>
        <end position="568"/>
    </location>
</feature>
<accession>A0A7J6MJL6</accession>
<dbReference type="AlphaFoldDB" id="A0A7J6MJL6"/>
<name>A0A7J6MJL6_PERCH</name>
<reference evidence="2 3" key="1">
    <citation type="submission" date="2020-04" db="EMBL/GenBank/DDBJ databases">
        <title>Perkinsus chesapeaki whole genome sequence.</title>
        <authorList>
            <person name="Bogema D.R."/>
        </authorList>
    </citation>
    <scope>NUCLEOTIDE SEQUENCE [LARGE SCALE GENOMIC DNA]</scope>
    <source>
        <strain evidence="2">ATCC PRA-425</strain>
    </source>
</reference>
<dbReference type="PANTHER" id="PTHR14091:SF0">
    <property type="entry name" value="PERIODIC TRYPTOPHAN PROTEIN 1 HOMOLOG"/>
    <property type="match status" value="1"/>
</dbReference>
<keyword evidence="2" id="KW-0067">ATP-binding</keyword>
<feature type="compositionally biased region" description="Acidic residues" evidence="1">
    <location>
        <begin position="417"/>
        <end position="434"/>
    </location>
</feature>
<evidence type="ECO:0000256" key="1">
    <source>
        <dbReference type="SAM" id="MobiDB-lite"/>
    </source>
</evidence>
<dbReference type="PANTHER" id="PTHR14091">
    <property type="entry name" value="PERIODIC TRYPTOPHAN PROTEIN 1"/>
    <property type="match status" value="1"/>
</dbReference>
<feature type="compositionally biased region" description="Acidic residues" evidence="1">
    <location>
        <begin position="492"/>
        <end position="507"/>
    </location>
</feature>
<feature type="compositionally biased region" description="Basic residues" evidence="1">
    <location>
        <begin position="392"/>
        <end position="407"/>
    </location>
</feature>
<dbReference type="Proteomes" id="UP000591131">
    <property type="component" value="Unassembled WGS sequence"/>
</dbReference>
<protein>
    <submittedName>
        <fullName evidence="2">ATP-binding cassette sub- F member 1</fullName>
    </submittedName>
</protein>
<feature type="region of interest" description="Disordered" evidence="1">
    <location>
        <begin position="1"/>
        <end position="26"/>
    </location>
</feature>
<keyword evidence="2" id="KW-0547">Nucleotide-binding</keyword>
<feature type="compositionally biased region" description="Basic residues" evidence="1">
    <location>
        <begin position="514"/>
        <end position="524"/>
    </location>
</feature>
<dbReference type="EMBL" id="JAAPAO010000131">
    <property type="protein sequence ID" value="KAF4671685.1"/>
    <property type="molecule type" value="Genomic_DNA"/>
</dbReference>
<comment type="caution">
    <text evidence="2">The sequence shown here is derived from an EMBL/GenBank/DDBJ whole genome shotgun (WGS) entry which is preliminary data.</text>
</comment>
<feature type="compositionally biased region" description="Basic residues" evidence="1">
    <location>
        <begin position="351"/>
        <end position="360"/>
    </location>
</feature>
<dbReference type="GO" id="GO:0006364">
    <property type="term" value="P:rRNA processing"/>
    <property type="evidence" value="ECO:0007669"/>
    <property type="project" value="InterPro"/>
</dbReference>
<proteinExistence type="predicted"/>
<dbReference type="OrthoDB" id="2110130at2759"/>
<evidence type="ECO:0000313" key="3">
    <source>
        <dbReference type="Proteomes" id="UP000591131"/>
    </source>
</evidence>
<dbReference type="InterPro" id="IPR044285">
    <property type="entry name" value="PWP1"/>
</dbReference>
<feature type="compositionally biased region" description="Basic and acidic residues" evidence="1">
    <location>
        <begin position="545"/>
        <end position="556"/>
    </location>
</feature>
<sequence length="568" mass="63129">MGKAAKAKKAAAAASKKQTPEERRAAAMDEDAFPNDYVMDGAGNMLNRRDVIQALGERVEIIDGQGATFVNKVRPTGGTKVFGKDSDCVFTNMGDFRSTMGFGFVQCPQSTKAVTLRLKLTAQIITLVYDPDEEEESAVKFDEVLPSQEGEKPKKLKFDAYAFDDVVSYTGDASISHVRLVNYAEVQVPKLEDVHDELPYVDVKLGTAGRLIFIRPDFTSTMVTRLLLSQIKKQATDTAALVAEQEEKEKKRVENIRAGQCRLQVERHQSRRLSPSPGSPPVTRTSSSNFHKHLETLSRVTEAAAAAVVAAAPAVVAEAPSGKKKSRSKDVESIAEESLDSLTENGEETKHKHHHHHHHKDKEGKEKKDKKDKKKKSKKDKEGNDDDEEEKRRKKEKKDKKEKKSKRKEKEEKPVEVVEEEEEEEADDDDDSDLDLAMFAGGKSRQPVVEESDSDDDDEDESDDDEDAFLAQFAKQKKNKGRRSPTPPPESGSDDDSDESDSEDEDAFLAQFAKKNKGRGRAGKKVQVDSDDDDDDDSAAAVIQFKHEEVVDDKPGKGGKSKGGRRRR</sequence>
<feature type="compositionally biased region" description="Acidic residues" evidence="1">
    <location>
        <begin position="529"/>
        <end position="538"/>
    </location>
</feature>
<evidence type="ECO:0000313" key="2">
    <source>
        <dbReference type="EMBL" id="KAF4671685.1"/>
    </source>
</evidence>
<dbReference type="GO" id="GO:0005524">
    <property type="term" value="F:ATP binding"/>
    <property type="evidence" value="ECO:0007669"/>
    <property type="project" value="UniProtKB-KW"/>
</dbReference>
<feature type="region of interest" description="Disordered" evidence="1">
    <location>
        <begin position="247"/>
        <end position="288"/>
    </location>
</feature>
<dbReference type="GO" id="GO:0005634">
    <property type="term" value="C:nucleus"/>
    <property type="evidence" value="ECO:0007669"/>
    <property type="project" value="TreeGrafter"/>
</dbReference>
<keyword evidence="3" id="KW-1185">Reference proteome</keyword>
<gene>
    <name evidence="2" type="primary">ABCF1</name>
    <name evidence="2" type="ORF">FOL47_001354</name>
</gene>